<comment type="caution">
    <text evidence="1">The sequence shown here is derived from an EMBL/GenBank/DDBJ whole genome shotgun (WGS) entry which is preliminary data.</text>
</comment>
<gene>
    <name evidence="1" type="ORF">DN062_01940</name>
</gene>
<protein>
    <submittedName>
        <fullName evidence="1">Uncharacterized protein</fullName>
    </submittedName>
</protein>
<organism evidence="1 2">
    <name type="scientific">Nitrincola tibetensis</name>
    <dbReference type="NCBI Taxonomy" id="2219697"/>
    <lineage>
        <taxon>Bacteria</taxon>
        <taxon>Pseudomonadati</taxon>
        <taxon>Pseudomonadota</taxon>
        <taxon>Gammaproteobacteria</taxon>
        <taxon>Oceanospirillales</taxon>
        <taxon>Oceanospirillaceae</taxon>
        <taxon>Nitrincola</taxon>
    </lineage>
</organism>
<dbReference type="GO" id="GO:0000166">
    <property type="term" value="F:nucleotide binding"/>
    <property type="evidence" value="ECO:0007669"/>
    <property type="project" value="InterPro"/>
</dbReference>
<dbReference type="SUPFAM" id="SSF52540">
    <property type="entry name" value="P-loop containing nucleoside triphosphate hydrolases"/>
    <property type="match status" value="1"/>
</dbReference>
<dbReference type="OrthoDB" id="9788370at2"/>
<name>A0A364NSE3_9GAMM</name>
<dbReference type="InterPro" id="IPR003203">
    <property type="entry name" value="CobU/CobP"/>
</dbReference>
<dbReference type="InterPro" id="IPR027417">
    <property type="entry name" value="P-loop_NTPase"/>
</dbReference>
<keyword evidence="2" id="KW-1185">Reference proteome</keyword>
<dbReference type="GO" id="GO:0009236">
    <property type="term" value="P:cobalamin biosynthetic process"/>
    <property type="evidence" value="ECO:0007669"/>
    <property type="project" value="UniProtKB-UniPathway"/>
</dbReference>
<dbReference type="Gene3D" id="3.40.50.300">
    <property type="entry name" value="P-loop containing nucleotide triphosphate hydrolases"/>
    <property type="match status" value="1"/>
</dbReference>
<dbReference type="Pfam" id="PF02283">
    <property type="entry name" value="CobU"/>
    <property type="match status" value="1"/>
</dbReference>
<dbReference type="GO" id="GO:0043752">
    <property type="term" value="F:adenosylcobinamide kinase activity"/>
    <property type="evidence" value="ECO:0007669"/>
    <property type="project" value="InterPro"/>
</dbReference>
<evidence type="ECO:0000313" key="2">
    <source>
        <dbReference type="Proteomes" id="UP000250744"/>
    </source>
</evidence>
<dbReference type="EMBL" id="QKRX01000001">
    <property type="protein sequence ID" value="RAU19952.1"/>
    <property type="molecule type" value="Genomic_DNA"/>
</dbReference>
<accession>A0A364NSE3</accession>
<sequence>MVIEGWERWIEADLIGAYDVKQLRAKYANLLDTYLAHEQISKQPVCLIMLEIGRGIVPIEAKQRALRDLNGWLSQDAAERCNEVFYAWNGLVRPIKTMIEP</sequence>
<dbReference type="AlphaFoldDB" id="A0A364NSE3"/>
<proteinExistence type="predicted"/>
<evidence type="ECO:0000313" key="1">
    <source>
        <dbReference type="EMBL" id="RAU19952.1"/>
    </source>
</evidence>
<dbReference type="Proteomes" id="UP000250744">
    <property type="component" value="Unassembled WGS sequence"/>
</dbReference>
<dbReference type="UniPathway" id="UPA00148">
    <property type="reaction ID" value="UER00236"/>
</dbReference>
<reference evidence="1 2" key="1">
    <citation type="submission" date="2018-06" db="EMBL/GenBank/DDBJ databases">
        <title>Nitrincola tibetense sp. nov., isolated from Lake XuguoCo on Tibetan Plateau.</title>
        <authorList>
            <person name="Xing P."/>
        </authorList>
    </citation>
    <scope>NUCLEOTIDE SEQUENCE [LARGE SCALE GENOMIC DNA]</scope>
    <source>
        <strain evidence="2">xg18</strain>
    </source>
</reference>